<proteinExistence type="predicted"/>
<organism evidence="2 3">
    <name type="scientific">Gonium pectorale</name>
    <name type="common">Green alga</name>
    <dbReference type="NCBI Taxonomy" id="33097"/>
    <lineage>
        <taxon>Eukaryota</taxon>
        <taxon>Viridiplantae</taxon>
        <taxon>Chlorophyta</taxon>
        <taxon>core chlorophytes</taxon>
        <taxon>Chlorophyceae</taxon>
        <taxon>CS clade</taxon>
        <taxon>Chlamydomonadales</taxon>
        <taxon>Volvocaceae</taxon>
        <taxon>Gonium</taxon>
    </lineage>
</organism>
<accession>A0A150FXW2</accession>
<reference evidence="3" key="1">
    <citation type="journal article" date="2016" name="Nat. Commun.">
        <title>The Gonium pectorale genome demonstrates co-option of cell cycle regulation during the evolution of multicellularity.</title>
        <authorList>
            <person name="Hanschen E.R."/>
            <person name="Marriage T.N."/>
            <person name="Ferris P.J."/>
            <person name="Hamaji T."/>
            <person name="Toyoda A."/>
            <person name="Fujiyama A."/>
            <person name="Neme R."/>
            <person name="Noguchi H."/>
            <person name="Minakuchi Y."/>
            <person name="Suzuki M."/>
            <person name="Kawai-Toyooka H."/>
            <person name="Smith D.R."/>
            <person name="Sparks H."/>
            <person name="Anderson J."/>
            <person name="Bakaric R."/>
            <person name="Luria V."/>
            <person name="Karger A."/>
            <person name="Kirschner M.W."/>
            <person name="Durand P.M."/>
            <person name="Michod R.E."/>
            <person name="Nozaki H."/>
            <person name="Olson B.J."/>
        </authorList>
    </citation>
    <scope>NUCLEOTIDE SEQUENCE [LARGE SCALE GENOMIC DNA]</scope>
    <source>
        <strain evidence="3">NIES-2863</strain>
    </source>
</reference>
<evidence type="ECO:0000313" key="3">
    <source>
        <dbReference type="Proteomes" id="UP000075714"/>
    </source>
</evidence>
<feature type="region of interest" description="Disordered" evidence="1">
    <location>
        <begin position="1"/>
        <end position="44"/>
    </location>
</feature>
<name>A0A150FXW2_GONPE</name>
<sequence length="102" mass="11713">MSRVSEQLRAAKTLEEHIQQGAKRRIPAPERAPKVPKPSKPFLRPRFHVRDEGVLVEGCPIHGKGTHPVHQCEVIRDQAVLFQHRRRDGDLTLPWFKPSEEA</sequence>
<evidence type="ECO:0000256" key="1">
    <source>
        <dbReference type="SAM" id="MobiDB-lite"/>
    </source>
</evidence>
<protein>
    <submittedName>
        <fullName evidence="2">Uncharacterized protein</fullName>
    </submittedName>
</protein>
<keyword evidence="3" id="KW-1185">Reference proteome</keyword>
<dbReference type="AlphaFoldDB" id="A0A150FXW2"/>
<evidence type="ECO:0000313" key="2">
    <source>
        <dbReference type="EMBL" id="KXZ42428.1"/>
    </source>
</evidence>
<dbReference type="EMBL" id="LSYV01000147">
    <property type="protein sequence ID" value="KXZ42428.1"/>
    <property type="molecule type" value="Genomic_DNA"/>
</dbReference>
<comment type="caution">
    <text evidence="2">The sequence shown here is derived from an EMBL/GenBank/DDBJ whole genome shotgun (WGS) entry which is preliminary data.</text>
</comment>
<dbReference type="Proteomes" id="UP000075714">
    <property type="component" value="Unassembled WGS sequence"/>
</dbReference>
<gene>
    <name evidence="2" type="ORF">GPECTOR_147g12</name>
</gene>